<dbReference type="SUPFAM" id="SSF82171">
    <property type="entry name" value="DPP6 N-terminal domain-like"/>
    <property type="match status" value="1"/>
</dbReference>
<gene>
    <name evidence="3" type="ORF">ESY86_18600</name>
</gene>
<keyword evidence="4" id="KW-1185">Reference proteome</keyword>
<proteinExistence type="predicted"/>
<dbReference type="InterPro" id="IPR001375">
    <property type="entry name" value="Peptidase_S9_cat"/>
</dbReference>
<dbReference type="RefSeq" id="WP_147088227.1">
    <property type="nucleotide sequence ID" value="NZ_VORN01000035.1"/>
</dbReference>
<feature type="domain" description="Peptidase S9 prolyl oligopeptidase catalytic" evidence="2">
    <location>
        <begin position="702"/>
        <end position="873"/>
    </location>
</feature>
<comment type="caution">
    <text evidence="3">The sequence shown here is derived from an EMBL/GenBank/DDBJ whole genome shotgun (WGS) entry which is preliminary data.</text>
</comment>
<accession>A0A5C6ZB89</accession>
<dbReference type="AlphaFoldDB" id="A0A5C6ZB89"/>
<dbReference type="InterPro" id="IPR029058">
    <property type="entry name" value="AB_hydrolase_fold"/>
</dbReference>
<reference evidence="3 4" key="1">
    <citation type="submission" date="2019-08" db="EMBL/GenBank/DDBJ databases">
        <title>Genomes of Subsaximicrobium wynnwilliamsii strains.</title>
        <authorList>
            <person name="Bowman J.P."/>
        </authorList>
    </citation>
    <scope>NUCLEOTIDE SEQUENCE [LARGE SCALE GENOMIC DNA]</scope>
    <source>
        <strain evidence="3 4">2-80-2</strain>
    </source>
</reference>
<evidence type="ECO:0000313" key="4">
    <source>
        <dbReference type="Proteomes" id="UP000321578"/>
    </source>
</evidence>
<dbReference type="PANTHER" id="PTHR42776:SF27">
    <property type="entry name" value="DIPEPTIDYL PEPTIDASE FAMILY MEMBER 6"/>
    <property type="match status" value="1"/>
</dbReference>
<dbReference type="GO" id="GO:0006508">
    <property type="term" value="P:proteolysis"/>
    <property type="evidence" value="ECO:0007669"/>
    <property type="project" value="InterPro"/>
</dbReference>
<dbReference type="EMBL" id="VORO01000032">
    <property type="protein sequence ID" value="TXD87001.1"/>
    <property type="molecule type" value="Genomic_DNA"/>
</dbReference>
<sequence length="886" mass="104151">MMATKKHFLVKNFYLFLVFFLTMVCPMNGQTIKNKVVEESDYHLWGYLKQDQLSNYGKWASFHMSYESNKDTLFIKSIDTHKLFAIPNGYNSKFSLDENWVAFQSYDGYVGLLNLRNGKREHFEDATIYDWSNSGHYLSLYFQVEKKLIIRDIRSGFSKTFSGITDHHFNHKGNILAYIQEMDGMNKVVKINLENNFSEHPIYRSPDKIQNLKLHETKESLIFLEEYSHPDYIEKSHVIHFYNNKLNSYDPRLEKDFPKDKYVSRNLIISVSDFFISKQEHRIFFPIQKWTRVSDTFASRNEDQVEIWHYKDTEVFPRQENFNFSVIGAKLAAWDLKDNKIDEITNSSQGLYVLNESHTHALIYSDSEYLPLFKHQGLYSDVYIFDLEKHQKSLFLDKLNLENPILSSPKGRYFNYFRDNNWWIYDLDSQKHFAITKAIKEKITKDFSLTSRETIPLSFPVWSRDENEIFISGVNNIWRMNLINSTTAQLTNGFKHGYSYEIYNGPRASQNARAIHHNKVSIIENPKEIIVKKTSLQSKFSGFEILNENSQNETLVYGDILTDELFSSKNNKTMVFRQQRYDQSPQLKLYKDGELSDLYQSNTHEHKFYWGSSKLIQYKDSKNKPLQGILYYPSDYDSEKQYPLIVIPYDQQTRYYNQFILPSMAADGELLTSVLNLKGYFVLLPDINYEEGNAGISASNCIVSATKKAMELENINPNGIGIMGHSFGAYETYFTITQTNLFSAAIAGSGFSDLFTFSLSIHPGFRNHPETNYFEFGQIRMNKPFYEMKDLYLKNSPIFQSDKINTPLLSWSGKNDSRVFWNQSLYMYLALRRMEKENIMLIYPNEYHVLTKKENQLDLTSKVLDWFDYHLKGHEPKDWITNTNQY</sequence>
<dbReference type="Proteomes" id="UP000321578">
    <property type="component" value="Unassembled WGS sequence"/>
</dbReference>
<evidence type="ECO:0000259" key="2">
    <source>
        <dbReference type="Pfam" id="PF00326"/>
    </source>
</evidence>
<protein>
    <submittedName>
        <fullName evidence="3">S9 family peptidase</fullName>
    </submittedName>
</protein>
<dbReference type="Pfam" id="PF00326">
    <property type="entry name" value="Peptidase_S9"/>
    <property type="match status" value="1"/>
</dbReference>
<evidence type="ECO:0000256" key="1">
    <source>
        <dbReference type="ARBA" id="ARBA00022801"/>
    </source>
</evidence>
<dbReference type="GO" id="GO:0004252">
    <property type="term" value="F:serine-type endopeptidase activity"/>
    <property type="evidence" value="ECO:0007669"/>
    <property type="project" value="TreeGrafter"/>
</dbReference>
<name>A0A5C6ZB89_9FLAO</name>
<dbReference type="Gene3D" id="3.40.50.1820">
    <property type="entry name" value="alpha/beta hydrolase"/>
    <property type="match status" value="1"/>
</dbReference>
<evidence type="ECO:0000313" key="3">
    <source>
        <dbReference type="EMBL" id="TXD87001.1"/>
    </source>
</evidence>
<organism evidence="3 4">
    <name type="scientific">Subsaximicrobium wynnwilliamsii</name>
    <dbReference type="NCBI Taxonomy" id="291179"/>
    <lineage>
        <taxon>Bacteria</taxon>
        <taxon>Pseudomonadati</taxon>
        <taxon>Bacteroidota</taxon>
        <taxon>Flavobacteriia</taxon>
        <taxon>Flavobacteriales</taxon>
        <taxon>Flavobacteriaceae</taxon>
        <taxon>Subsaximicrobium</taxon>
    </lineage>
</organism>
<dbReference type="SUPFAM" id="SSF53474">
    <property type="entry name" value="alpha/beta-Hydrolases"/>
    <property type="match status" value="1"/>
</dbReference>
<dbReference type="PANTHER" id="PTHR42776">
    <property type="entry name" value="SERINE PEPTIDASE S9 FAMILY MEMBER"/>
    <property type="match status" value="1"/>
</dbReference>
<keyword evidence="1" id="KW-0378">Hydrolase</keyword>
<dbReference type="OrthoDB" id="9812921at2"/>